<dbReference type="Proteomes" id="UP000504606">
    <property type="component" value="Unplaced"/>
</dbReference>
<protein>
    <submittedName>
        <fullName evidence="7">Uncharacterized protein LOC113207625 isoform X1</fullName>
    </submittedName>
</protein>
<organism evidence="6 7">
    <name type="scientific">Frankliniella occidentalis</name>
    <name type="common">Western flower thrips</name>
    <name type="synonym">Euthrips occidentalis</name>
    <dbReference type="NCBI Taxonomy" id="133901"/>
    <lineage>
        <taxon>Eukaryota</taxon>
        <taxon>Metazoa</taxon>
        <taxon>Ecdysozoa</taxon>
        <taxon>Arthropoda</taxon>
        <taxon>Hexapoda</taxon>
        <taxon>Insecta</taxon>
        <taxon>Pterygota</taxon>
        <taxon>Neoptera</taxon>
        <taxon>Paraneoptera</taxon>
        <taxon>Thysanoptera</taxon>
        <taxon>Terebrantia</taxon>
        <taxon>Thripoidea</taxon>
        <taxon>Thripidae</taxon>
        <taxon>Frankliniella</taxon>
    </lineage>
</organism>
<comment type="similarity">
    <text evidence="2">Belongs to the FUN14 family.</text>
</comment>
<evidence type="ECO:0000256" key="5">
    <source>
        <dbReference type="ARBA" id="ARBA00023136"/>
    </source>
</evidence>
<dbReference type="AlphaFoldDB" id="A0A6J1SNB5"/>
<keyword evidence="6" id="KW-1185">Reference proteome</keyword>
<keyword evidence="5" id="KW-0472">Membrane</keyword>
<dbReference type="Pfam" id="PF04930">
    <property type="entry name" value="FUN14"/>
    <property type="match status" value="1"/>
</dbReference>
<keyword evidence="4" id="KW-1133">Transmembrane helix</keyword>
<evidence type="ECO:0000256" key="1">
    <source>
        <dbReference type="ARBA" id="ARBA00004374"/>
    </source>
</evidence>
<name>A0A6J1SNB5_FRAOC</name>
<dbReference type="InterPro" id="IPR007014">
    <property type="entry name" value="FUN14"/>
</dbReference>
<comment type="subcellular location">
    <subcellularLocation>
        <location evidence="1">Mitochondrion outer membrane</location>
        <topology evidence="1">Multi-pass membrane protein</topology>
    </subcellularLocation>
</comment>
<evidence type="ECO:0000256" key="3">
    <source>
        <dbReference type="ARBA" id="ARBA00022692"/>
    </source>
</evidence>
<dbReference type="OrthoDB" id="163794at2759"/>
<proteinExistence type="inferred from homology"/>
<dbReference type="PANTHER" id="PTHR21346">
    <property type="entry name" value="FUN14 DOMAIN CONTAINING"/>
    <property type="match status" value="1"/>
</dbReference>
<evidence type="ECO:0000256" key="4">
    <source>
        <dbReference type="ARBA" id="ARBA00022989"/>
    </source>
</evidence>
<accession>A0A6J1SNB5</accession>
<keyword evidence="3" id="KW-0812">Transmembrane</keyword>
<dbReference type="GO" id="GO:0000422">
    <property type="term" value="P:autophagy of mitochondrion"/>
    <property type="evidence" value="ECO:0007669"/>
    <property type="project" value="TreeGrafter"/>
</dbReference>
<evidence type="ECO:0000313" key="6">
    <source>
        <dbReference type="Proteomes" id="UP000504606"/>
    </source>
</evidence>
<dbReference type="PANTHER" id="PTHR21346:SF0">
    <property type="entry name" value="RE45833P"/>
    <property type="match status" value="1"/>
</dbReference>
<dbReference type="GeneID" id="113207625"/>
<evidence type="ECO:0000313" key="7">
    <source>
        <dbReference type="RefSeq" id="XP_026280046.2"/>
    </source>
</evidence>
<reference evidence="7" key="1">
    <citation type="submission" date="2025-08" db="UniProtKB">
        <authorList>
            <consortium name="RefSeq"/>
        </authorList>
    </citation>
    <scope>IDENTIFICATION</scope>
    <source>
        <tissue evidence="7">Whole organism</tissue>
    </source>
</reference>
<sequence length="194" mass="21330">MLSLVSCIYVFSILKGLKMPIPRSKPAEDEISVDDVKKEAKGIIDKIVKDVGKAPATHQIAIGTASGWCTGYIAMKVGKVAAVAAGGGILLLQLAAHKGYININWDKVCRQVDKASDKIEKEATGKGPGFMDKMERFVDRKLDKAEESLRSNKRKARRWWNAMTKEDGSFELTSTHIFHAGFFVGLALSLVVHR</sequence>
<dbReference type="GO" id="GO:0005741">
    <property type="term" value="C:mitochondrial outer membrane"/>
    <property type="evidence" value="ECO:0007669"/>
    <property type="project" value="UniProtKB-SubCell"/>
</dbReference>
<gene>
    <name evidence="7" type="primary">LOC113207625</name>
</gene>
<evidence type="ECO:0000256" key="2">
    <source>
        <dbReference type="ARBA" id="ARBA00009160"/>
    </source>
</evidence>
<dbReference type="RefSeq" id="XP_026280046.2">
    <property type="nucleotide sequence ID" value="XM_026424261.2"/>
</dbReference>